<dbReference type="Proteomes" id="UP000544222">
    <property type="component" value="Unassembled WGS sequence"/>
</dbReference>
<feature type="transmembrane region" description="Helical" evidence="1">
    <location>
        <begin position="170"/>
        <end position="190"/>
    </location>
</feature>
<feature type="transmembrane region" description="Helical" evidence="1">
    <location>
        <begin position="342"/>
        <end position="367"/>
    </location>
</feature>
<dbReference type="Pfam" id="PF18940">
    <property type="entry name" value="DUF5687"/>
    <property type="match status" value="1"/>
</dbReference>
<feature type="transmembrane region" description="Helical" evidence="1">
    <location>
        <begin position="102"/>
        <end position="128"/>
    </location>
</feature>
<sequence>MLTLFRIYFLSIKRHPLFEAKLIKKILSLIGICYLFANLVVIGFFLDKTLVTLRPGSSPMDTFSRFFIYLFVMEIILKYFSKASNHVNILPYVTLPIKQKKIFSLLFVKELLSAWNFIWVVILTPFLFKTFYPVHHLSGTCLLLSSFFLISAAISFLIRYTNIVMVQRSFVYGFIPALLVIGLGYAAYYISIQSGLLINIDLVFSKYELYVLAGILLLLLVLYVTFLRSSKHEIYAQLTGKNKQAIPLPFKWIDSFGVNGEIMKLCLKEMMRSQLKRTVLISLLFLFYYLFIYNLNNTHFIGKICFAILPLIMVGASLGELSFSTESTFFDRLITSPQNTPYLILINKYVICLLFAAFCMILSIILYYNKISILFWVSVFFFECGILLFFIFQNAVYNKQRFDILGSLRKISDSNIYSFLSMGFTLLSFGIVLLIDWLVSERAACYFMLITGLIFTLTSPLWLKNIYNRFLARKYQNINGFRNT</sequence>
<evidence type="ECO:0000313" key="3">
    <source>
        <dbReference type="Proteomes" id="UP000544222"/>
    </source>
</evidence>
<proteinExistence type="predicted"/>
<keyword evidence="3" id="KW-1185">Reference proteome</keyword>
<reference evidence="2 3" key="1">
    <citation type="submission" date="2020-08" db="EMBL/GenBank/DDBJ databases">
        <title>Genomic Encyclopedia of Type Strains, Phase IV (KMG-IV): sequencing the most valuable type-strain genomes for metagenomic binning, comparative biology and taxonomic classification.</title>
        <authorList>
            <person name="Goeker M."/>
        </authorList>
    </citation>
    <scope>NUCLEOTIDE SEQUENCE [LARGE SCALE GENOMIC DNA]</scope>
    <source>
        <strain evidence="2 3">DSM 27471</strain>
    </source>
</reference>
<protein>
    <recommendedName>
        <fullName evidence="4">ABC-2 type transport system permease protein</fullName>
    </recommendedName>
</protein>
<organism evidence="2 3">
    <name type="scientific">Microbacter margulisiae</name>
    <dbReference type="NCBI Taxonomy" id="1350067"/>
    <lineage>
        <taxon>Bacteria</taxon>
        <taxon>Pseudomonadati</taxon>
        <taxon>Bacteroidota</taxon>
        <taxon>Bacteroidia</taxon>
        <taxon>Bacteroidales</taxon>
        <taxon>Porphyromonadaceae</taxon>
        <taxon>Microbacter</taxon>
    </lineage>
</organism>
<dbReference type="AlphaFoldDB" id="A0A7W5H2R5"/>
<dbReference type="RefSeq" id="WP_183413394.1">
    <property type="nucleotide sequence ID" value="NZ_JACHYB010000001.1"/>
</dbReference>
<keyword evidence="1" id="KW-1133">Transmembrane helix</keyword>
<dbReference type="InterPro" id="IPR043742">
    <property type="entry name" value="DUF5687"/>
</dbReference>
<evidence type="ECO:0008006" key="4">
    <source>
        <dbReference type="Google" id="ProtNLM"/>
    </source>
</evidence>
<feature type="transmembrane region" description="Helical" evidence="1">
    <location>
        <begin position="66"/>
        <end position="81"/>
    </location>
</feature>
<name>A0A7W5H2R5_9PORP</name>
<feature type="transmembrane region" description="Helical" evidence="1">
    <location>
        <begin position="210"/>
        <end position="227"/>
    </location>
</feature>
<dbReference type="EMBL" id="JACHYB010000001">
    <property type="protein sequence ID" value="MBB3187652.1"/>
    <property type="molecule type" value="Genomic_DNA"/>
</dbReference>
<accession>A0A7W5H2R5</accession>
<feature type="transmembrane region" description="Helical" evidence="1">
    <location>
        <begin position="278"/>
        <end position="295"/>
    </location>
</feature>
<keyword evidence="1" id="KW-0472">Membrane</keyword>
<feature type="transmembrane region" description="Helical" evidence="1">
    <location>
        <begin position="373"/>
        <end position="396"/>
    </location>
</feature>
<keyword evidence="1" id="KW-0812">Transmembrane</keyword>
<comment type="caution">
    <text evidence="2">The sequence shown here is derived from an EMBL/GenBank/DDBJ whole genome shotgun (WGS) entry which is preliminary data.</text>
</comment>
<feature type="transmembrane region" description="Helical" evidence="1">
    <location>
        <begin position="446"/>
        <end position="463"/>
    </location>
</feature>
<evidence type="ECO:0000313" key="2">
    <source>
        <dbReference type="EMBL" id="MBB3187652.1"/>
    </source>
</evidence>
<evidence type="ECO:0000256" key="1">
    <source>
        <dbReference type="SAM" id="Phobius"/>
    </source>
</evidence>
<gene>
    <name evidence="2" type="ORF">FHX64_001815</name>
</gene>
<feature type="transmembrane region" description="Helical" evidence="1">
    <location>
        <begin position="301"/>
        <end position="321"/>
    </location>
</feature>
<feature type="transmembrane region" description="Helical" evidence="1">
    <location>
        <begin position="416"/>
        <end position="440"/>
    </location>
</feature>
<feature type="transmembrane region" description="Helical" evidence="1">
    <location>
        <begin position="134"/>
        <end position="158"/>
    </location>
</feature>
<feature type="transmembrane region" description="Helical" evidence="1">
    <location>
        <begin position="26"/>
        <end position="46"/>
    </location>
</feature>